<keyword evidence="1" id="KW-0479">Metal-binding</keyword>
<dbReference type="AlphaFoldDB" id="A0A9Q1QW27"/>
<dbReference type="GO" id="GO:0008270">
    <property type="term" value="F:zinc ion binding"/>
    <property type="evidence" value="ECO:0007669"/>
    <property type="project" value="UniProtKB-KW"/>
</dbReference>
<dbReference type="SUPFAM" id="SSF46689">
    <property type="entry name" value="Homeodomain-like"/>
    <property type="match status" value="1"/>
</dbReference>
<dbReference type="GO" id="GO:0003700">
    <property type="term" value="F:DNA-binding transcription factor activity"/>
    <property type="evidence" value="ECO:0007669"/>
    <property type="project" value="TreeGrafter"/>
</dbReference>
<evidence type="ECO:0000256" key="3">
    <source>
        <dbReference type="ARBA" id="ARBA00022833"/>
    </source>
</evidence>
<evidence type="ECO:0000256" key="1">
    <source>
        <dbReference type="ARBA" id="ARBA00022723"/>
    </source>
</evidence>
<evidence type="ECO:0000256" key="2">
    <source>
        <dbReference type="ARBA" id="ARBA00022771"/>
    </source>
</evidence>
<feature type="domain" description="ZF-HD dimerization-type" evidence="4">
    <location>
        <begin position="42"/>
        <end position="91"/>
    </location>
</feature>
<evidence type="ECO:0000313" key="5">
    <source>
        <dbReference type="EMBL" id="KAJ8529779.1"/>
    </source>
</evidence>
<proteinExistence type="predicted"/>
<dbReference type="NCBIfam" id="TIGR01566">
    <property type="entry name" value="ZF_HD_prot_N"/>
    <property type="match status" value="1"/>
</dbReference>
<evidence type="ECO:0000259" key="4">
    <source>
        <dbReference type="PROSITE" id="PS51523"/>
    </source>
</evidence>
<dbReference type="InterPro" id="IPR006456">
    <property type="entry name" value="ZF_HD_homeobox_Cys/His_dimer"/>
</dbReference>
<dbReference type="OrthoDB" id="1884189at2759"/>
<dbReference type="PANTHER" id="PTHR31948">
    <property type="entry name" value="ZINC-FINGER HOMEODOMAIN PROTEIN 2"/>
    <property type="match status" value="1"/>
</dbReference>
<dbReference type="Pfam" id="PF04770">
    <property type="entry name" value="ZF-HD_dimer"/>
    <property type="match status" value="1"/>
</dbReference>
<dbReference type="PROSITE" id="PS51523">
    <property type="entry name" value="ZF_HD_DIMER"/>
    <property type="match status" value="1"/>
</dbReference>
<dbReference type="GO" id="GO:0000976">
    <property type="term" value="F:transcription cis-regulatory region binding"/>
    <property type="evidence" value="ECO:0007669"/>
    <property type="project" value="TreeGrafter"/>
</dbReference>
<reference evidence="6" key="1">
    <citation type="journal article" date="2023" name="Proc. Natl. Acad. Sci. U.S.A.">
        <title>Genomic and structural basis for evolution of tropane alkaloid biosynthesis.</title>
        <authorList>
            <person name="Wanga Y.-J."/>
            <person name="Taina T."/>
            <person name="Yua J.-Y."/>
            <person name="Lia J."/>
            <person name="Xua B."/>
            <person name="Chenc J."/>
            <person name="D'Auriad J.C."/>
            <person name="Huanga J.-P."/>
            <person name="Huanga S.-X."/>
        </authorList>
    </citation>
    <scope>NUCLEOTIDE SEQUENCE [LARGE SCALE GENOMIC DNA]</scope>
    <source>
        <strain evidence="6">cv. KIB-2019</strain>
    </source>
</reference>
<dbReference type="InterPro" id="IPR009057">
    <property type="entry name" value="Homeodomain-like_sf"/>
</dbReference>
<dbReference type="GO" id="GO:0050793">
    <property type="term" value="P:regulation of developmental process"/>
    <property type="evidence" value="ECO:0007669"/>
    <property type="project" value="TreeGrafter"/>
</dbReference>
<accession>A0A9Q1QW27</accession>
<comment type="caution">
    <text evidence="5">The sequence shown here is derived from an EMBL/GenBank/DDBJ whole genome shotgun (WGS) entry which is preliminary data.</text>
</comment>
<organism evidence="5 6">
    <name type="scientific">Anisodus acutangulus</name>
    <dbReference type="NCBI Taxonomy" id="402998"/>
    <lineage>
        <taxon>Eukaryota</taxon>
        <taxon>Viridiplantae</taxon>
        <taxon>Streptophyta</taxon>
        <taxon>Embryophyta</taxon>
        <taxon>Tracheophyta</taxon>
        <taxon>Spermatophyta</taxon>
        <taxon>Magnoliopsida</taxon>
        <taxon>eudicotyledons</taxon>
        <taxon>Gunneridae</taxon>
        <taxon>Pentapetalae</taxon>
        <taxon>asterids</taxon>
        <taxon>lamiids</taxon>
        <taxon>Solanales</taxon>
        <taxon>Solanaceae</taxon>
        <taxon>Solanoideae</taxon>
        <taxon>Hyoscyameae</taxon>
        <taxon>Anisodus</taxon>
    </lineage>
</organism>
<dbReference type="Gene3D" id="1.10.10.60">
    <property type="entry name" value="Homeodomain-like"/>
    <property type="match status" value="1"/>
</dbReference>
<name>A0A9Q1QW27_9SOLA</name>
<dbReference type="PANTHER" id="PTHR31948:SF59">
    <property type="entry name" value="ZINC-FINGER HOMEODOMAIN PROTEIN 5-LIKE"/>
    <property type="match status" value="1"/>
</dbReference>
<gene>
    <name evidence="5" type="ORF">K7X08_036614</name>
</gene>
<evidence type="ECO:0000313" key="6">
    <source>
        <dbReference type="Proteomes" id="UP001152561"/>
    </source>
</evidence>
<keyword evidence="6" id="KW-1185">Reference proteome</keyword>
<dbReference type="EMBL" id="JAJAGQ010000022">
    <property type="protein sequence ID" value="KAJ8529779.1"/>
    <property type="molecule type" value="Genomic_DNA"/>
</dbReference>
<keyword evidence="3" id="KW-0862">Zinc</keyword>
<keyword evidence="2" id="KW-0863">Zinc-finger</keyword>
<sequence>MSNMLRANQAARDNRPKPPAIYDECMRNLLASSMRYATDGCEAFALGGSPARSMGHVLDGCGEFCPTGAPGAPESLICAACHCHRNFHRKVEVEVEAGVELPIYDIDPVAVVVPPTLTTSRQQSARTSLKLQNKNSVVIALAAPPRTARTTEMGGEVVDHSFKTKNSSSSSVRMRLNHVQKERVMAFAEKMGWRWTKNNEQVIPFCAEIGITPNFLKNWIENNRRRIGPLKPSK</sequence>
<dbReference type="GO" id="GO:0005634">
    <property type="term" value="C:nucleus"/>
    <property type="evidence" value="ECO:0007669"/>
    <property type="project" value="TreeGrafter"/>
</dbReference>
<dbReference type="Proteomes" id="UP001152561">
    <property type="component" value="Unassembled WGS sequence"/>
</dbReference>
<protein>
    <recommendedName>
        <fullName evidence="4">ZF-HD dimerization-type domain-containing protein</fullName>
    </recommendedName>
</protein>